<evidence type="ECO:0000313" key="1">
    <source>
        <dbReference type="EMBL" id="MCW0953162.1"/>
    </source>
</evidence>
<organism evidence="1 2">
    <name type="scientific">Weissella ceti</name>
    <dbReference type="NCBI Taxonomy" id="759620"/>
    <lineage>
        <taxon>Bacteria</taxon>
        <taxon>Bacillati</taxon>
        <taxon>Bacillota</taxon>
        <taxon>Bacilli</taxon>
        <taxon>Lactobacillales</taxon>
        <taxon>Lactobacillaceae</taxon>
        <taxon>Weissella</taxon>
    </lineage>
</organism>
<dbReference type="Proteomes" id="UP001526225">
    <property type="component" value="Unassembled WGS sequence"/>
</dbReference>
<accession>A0ABT3E4L8</accession>
<protein>
    <submittedName>
        <fullName evidence="1">YslB family protein</fullName>
    </submittedName>
</protein>
<dbReference type="EMBL" id="JAOZFE010000003">
    <property type="protein sequence ID" value="MCW0953162.1"/>
    <property type="molecule type" value="Genomic_DNA"/>
</dbReference>
<sequence>MDTMVNSENAAFPLEVLRDRLLPNLFQENESEISYWAGKSLAQTETFSSDAQIIEFFAAAGFGELEALKTTTTHADWRLSGPIVTARAIDGREASFSLEAGFLAQAMEMVLNRSVEVTSELSRKKDYVKLTVLIGLPDDELV</sequence>
<gene>
    <name evidence="1" type="ORF">OIT44_03625</name>
</gene>
<dbReference type="InterPro" id="IPR024096">
    <property type="entry name" value="NO_sig/Golgi_transp_ligand-bd"/>
</dbReference>
<proteinExistence type="predicted"/>
<dbReference type="Pfam" id="PF10702">
    <property type="entry name" value="DUF2507"/>
    <property type="match status" value="1"/>
</dbReference>
<reference evidence="1 2" key="1">
    <citation type="submission" date="2022-10" db="EMBL/GenBank/DDBJ databases">
        <title>Weissella fermenti sp. nov., isolated from fermented cabbage.</title>
        <authorList>
            <person name="Lee J.K."/>
            <person name="Baek J.H."/>
            <person name="Choi D.G."/>
            <person name="Kim J.M."/>
            <person name="Jeon C.O."/>
        </authorList>
    </citation>
    <scope>NUCLEOTIDE SEQUENCE [LARGE SCALE GENOMIC DNA]</scope>
    <source>
        <strain evidence="1 2">KACC 18534</strain>
    </source>
</reference>
<keyword evidence="2" id="KW-1185">Reference proteome</keyword>
<comment type="caution">
    <text evidence="1">The sequence shown here is derived from an EMBL/GenBank/DDBJ whole genome shotgun (WGS) entry which is preliminary data.</text>
</comment>
<dbReference type="SUPFAM" id="SSF111126">
    <property type="entry name" value="Ligand-binding domain in the NO signalling and Golgi transport"/>
    <property type="match status" value="1"/>
</dbReference>
<name>A0ABT3E4L8_9LACO</name>
<dbReference type="Gene3D" id="3.30.1380.20">
    <property type="entry name" value="Trafficking protein particle complex subunit 3"/>
    <property type="match status" value="1"/>
</dbReference>
<dbReference type="InterPro" id="IPR019642">
    <property type="entry name" value="DUF2507"/>
</dbReference>
<evidence type="ECO:0000313" key="2">
    <source>
        <dbReference type="Proteomes" id="UP001526225"/>
    </source>
</evidence>
<dbReference type="RefSeq" id="WP_213409585.1">
    <property type="nucleotide sequence ID" value="NZ_CP074441.1"/>
</dbReference>